<keyword evidence="4" id="KW-1185">Reference proteome</keyword>
<dbReference type="GO" id="GO:0032259">
    <property type="term" value="P:methylation"/>
    <property type="evidence" value="ECO:0007669"/>
    <property type="project" value="UniProtKB-KW"/>
</dbReference>
<dbReference type="SUPFAM" id="SSF53335">
    <property type="entry name" value="S-adenosyl-L-methionine-dependent methyltransferases"/>
    <property type="match status" value="1"/>
</dbReference>
<reference evidence="4" key="1">
    <citation type="submission" date="2016-10" db="EMBL/GenBank/DDBJ databases">
        <authorList>
            <person name="Varghese N."/>
            <person name="Submissions S."/>
        </authorList>
    </citation>
    <scope>NUCLEOTIDE SEQUENCE [LARGE SCALE GENOMIC DNA]</scope>
    <source>
        <strain evidence="4">DSM 8415</strain>
    </source>
</reference>
<organism evidence="3 4">
    <name type="scientific">Desulfurella multipotens</name>
    <dbReference type="NCBI Taxonomy" id="79269"/>
    <lineage>
        <taxon>Bacteria</taxon>
        <taxon>Pseudomonadati</taxon>
        <taxon>Campylobacterota</taxon>
        <taxon>Desulfurellia</taxon>
        <taxon>Desulfurellales</taxon>
        <taxon>Desulfurellaceae</taxon>
        <taxon>Desulfurella</taxon>
    </lineage>
</organism>
<evidence type="ECO:0000256" key="2">
    <source>
        <dbReference type="ARBA" id="ARBA00022679"/>
    </source>
</evidence>
<name>A0A1G6LSF0_9BACT</name>
<gene>
    <name evidence="3" type="ORF">SAMN05660835_00889</name>
</gene>
<keyword evidence="3" id="KW-0687">Ribonucleoprotein</keyword>
<evidence type="ECO:0000313" key="3">
    <source>
        <dbReference type="EMBL" id="SDC46173.1"/>
    </source>
</evidence>
<dbReference type="GO" id="GO:0008276">
    <property type="term" value="F:protein methyltransferase activity"/>
    <property type="evidence" value="ECO:0007669"/>
    <property type="project" value="TreeGrafter"/>
</dbReference>
<dbReference type="Proteomes" id="UP000199411">
    <property type="component" value="Unassembled WGS sequence"/>
</dbReference>
<dbReference type="InterPro" id="IPR029063">
    <property type="entry name" value="SAM-dependent_MTases_sf"/>
</dbReference>
<proteinExistence type="predicted"/>
<dbReference type="Gene3D" id="3.40.50.150">
    <property type="entry name" value="Vaccinia Virus protein VP39"/>
    <property type="match status" value="1"/>
</dbReference>
<keyword evidence="1 3" id="KW-0489">Methyltransferase</keyword>
<dbReference type="InterPro" id="IPR050078">
    <property type="entry name" value="Ribosomal_L11_MeTrfase_PrmA"/>
</dbReference>
<sequence length="183" mass="20352">MKIVEAGNFEIYNIKPNAIPIILNCNAFGSGEHETTKSCLEIISKIDLHGKKVLDVGSGTGILSFASLKKGAKLAVCFDISLEACINLKENAQYNRLNKIYTVCSTIDAIKSTFDVIFANIYSSIILSNIKKIDDLLNKGGLLIASGINYEYNFEIRNEFTKLGYETLKTMFLEDYVTMVLKK</sequence>
<keyword evidence="3" id="KW-0689">Ribosomal protein</keyword>
<dbReference type="PANTHER" id="PTHR43648:SF1">
    <property type="entry name" value="ELECTRON TRANSFER FLAVOPROTEIN BETA SUBUNIT LYSINE METHYLTRANSFERASE"/>
    <property type="match status" value="1"/>
</dbReference>
<dbReference type="EMBL" id="FMYU01000005">
    <property type="protein sequence ID" value="SDC46173.1"/>
    <property type="molecule type" value="Genomic_DNA"/>
</dbReference>
<dbReference type="CDD" id="cd02440">
    <property type="entry name" value="AdoMet_MTases"/>
    <property type="match status" value="1"/>
</dbReference>
<dbReference type="PANTHER" id="PTHR43648">
    <property type="entry name" value="ELECTRON TRANSFER FLAVOPROTEIN BETA SUBUNIT LYSINE METHYLTRANSFERASE"/>
    <property type="match status" value="1"/>
</dbReference>
<keyword evidence="2 3" id="KW-0808">Transferase</keyword>
<dbReference type="AlphaFoldDB" id="A0A1G6LSF0"/>
<dbReference type="Pfam" id="PF06325">
    <property type="entry name" value="PrmA"/>
    <property type="match status" value="1"/>
</dbReference>
<dbReference type="OrthoDB" id="9785995at2"/>
<accession>A0A1G6LSF0</accession>
<dbReference type="GO" id="GO:0005840">
    <property type="term" value="C:ribosome"/>
    <property type="evidence" value="ECO:0007669"/>
    <property type="project" value="UniProtKB-KW"/>
</dbReference>
<evidence type="ECO:0000313" key="4">
    <source>
        <dbReference type="Proteomes" id="UP000199411"/>
    </source>
</evidence>
<protein>
    <submittedName>
        <fullName evidence="3">Ribosomal protein L11 methyltransferase</fullName>
    </submittedName>
</protein>
<dbReference type="RefSeq" id="WP_025391970.1">
    <property type="nucleotide sequence ID" value="NZ_FMYU01000005.1"/>
</dbReference>
<evidence type="ECO:0000256" key="1">
    <source>
        <dbReference type="ARBA" id="ARBA00022603"/>
    </source>
</evidence>